<dbReference type="AlphaFoldDB" id="A0A8H4U799"/>
<name>A0A8H4U799_9HYPO</name>
<organism evidence="1 2">
    <name type="scientific">Fusarium sarcochroum</name>
    <dbReference type="NCBI Taxonomy" id="1208366"/>
    <lineage>
        <taxon>Eukaryota</taxon>
        <taxon>Fungi</taxon>
        <taxon>Dikarya</taxon>
        <taxon>Ascomycota</taxon>
        <taxon>Pezizomycotina</taxon>
        <taxon>Sordariomycetes</taxon>
        <taxon>Hypocreomycetidae</taxon>
        <taxon>Hypocreales</taxon>
        <taxon>Nectriaceae</taxon>
        <taxon>Fusarium</taxon>
        <taxon>Fusarium lateritium species complex</taxon>
    </lineage>
</organism>
<sequence>MSSDSSARIAVEFENRLADAHNSSQVKDIVNSSMEMRDHYQTNEASIIQHYLTRCLGSEGLHDLVACTYLSQILRPVKTRKVFVPQNSIELEQNIMSWRRKELLSPYFNNMPPDTTVVGMFFIFLNVEEEAALLEGCPPPEHQRRYAVQLKLFGIGFSAEELLRSGFIKAIPGDILEAFVVYKGLDGSGHGEVPKLIYKVIMVFET</sequence>
<accession>A0A8H4U799</accession>
<evidence type="ECO:0000313" key="1">
    <source>
        <dbReference type="EMBL" id="KAF4970823.1"/>
    </source>
</evidence>
<dbReference type="Proteomes" id="UP000622797">
    <property type="component" value="Unassembled WGS sequence"/>
</dbReference>
<dbReference type="EMBL" id="JABEXW010000108">
    <property type="protein sequence ID" value="KAF4970823.1"/>
    <property type="molecule type" value="Genomic_DNA"/>
</dbReference>
<reference evidence="1" key="2">
    <citation type="submission" date="2020-05" db="EMBL/GenBank/DDBJ databases">
        <authorList>
            <person name="Kim H.-S."/>
            <person name="Proctor R.H."/>
            <person name="Brown D.W."/>
        </authorList>
    </citation>
    <scope>NUCLEOTIDE SEQUENCE</scope>
    <source>
        <strain evidence="1">NRRL 20472</strain>
    </source>
</reference>
<reference evidence="1" key="1">
    <citation type="journal article" date="2020" name="BMC Genomics">
        <title>Correction to: Identification and distribution of gene clusters required for synthesis of sphingolipid metabolism inhibitors in diverse species of the filamentous fungus Fusarium.</title>
        <authorList>
            <person name="Kim H.S."/>
            <person name="Lohmar J.M."/>
            <person name="Busman M."/>
            <person name="Brown D.W."/>
            <person name="Naumann T.A."/>
            <person name="Divon H.H."/>
            <person name="Lysoe E."/>
            <person name="Uhlig S."/>
            <person name="Proctor R.H."/>
        </authorList>
    </citation>
    <scope>NUCLEOTIDE SEQUENCE</scope>
    <source>
        <strain evidence="1">NRRL 20472</strain>
    </source>
</reference>
<evidence type="ECO:0000313" key="2">
    <source>
        <dbReference type="Proteomes" id="UP000622797"/>
    </source>
</evidence>
<comment type="caution">
    <text evidence="1">The sequence shown here is derived from an EMBL/GenBank/DDBJ whole genome shotgun (WGS) entry which is preliminary data.</text>
</comment>
<gene>
    <name evidence="1" type="ORF">FSARC_2189</name>
</gene>
<keyword evidence="2" id="KW-1185">Reference proteome</keyword>
<protein>
    <submittedName>
        <fullName evidence="1">Uncharacterized protein</fullName>
    </submittedName>
</protein>
<proteinExistence type="predicted"/>